<dbReference type="Gene3D" id="1.10.510.10">
    <property type="entry name" value="Transferase(Phosphotransferase) domain 1"/>
    <property type="match status" value="1"/>
</dbReference>
<gene>
    <name evidence="3" type="ORF">IAB99_05200</name>
</gene>
<dbReference type="EMBL" id="JADIMH010000030">
    <property type="protein sequence ID" value="MBO8467143.1"/>
    <property type="molecule type" value="Genomic_DNA"/>
</dbReference>
<dbReference type="AlphaFoldDB" id="A0A9D9I8K8"/>
<dbReference type="SMART" id="SM00240">
    <property type="entry name" value="FHA"/>
    <property type="match status" value="1"/>
</dbReference>
<evidence type="ECO:0000259" key="2">
    <source>
        <dbReference type="PROSITE" id="PS50011"/>
    </source>
</evidence>
<dbReference type="InterPro" id="IPR000253">
    <property type="entry name" value="FHA_dom"/>
</dbReference>
<dbReference type="CDD" id="cd00060">
    <property type="entry name" value="FHA"/>
    <property type="match status" value="1"/>
</dbReference>
<dbReference type="GO" id="GO:0004672">
    <property type="term" value="F:protein kinase activity"/>
    <property type="evidence" value="ECO:0007669"/>
    <property type="project" value="InterPro"/>
</dbReference>
<dbReference type="Pfam" id="PF00069">
    <property type="entry name" value="Pkinase"/>
    <property type="match status" value="1"/>
</dbReference>
<dbReference type="SMART" id="SM00220">
    <property type="entry name" value="S_TKc"/>
    <property type="match status" value="1"/>
</dbReference>
<reference evidence="3" key="2">
    <citation type="journal article" date="2021" name="PeerJ">
        <title>Extensive microbial diversity within the chicken gut microbiome revealed by metagenomics and culture.</title>
        <authorList>
            <person name="Gilroy R."/>
            <person name="Ravi A."/>
            <person name="Getino M."/>
            <person name="Pursley I."/>
            <person name="Horton D.L."/>
            <person name="Alikhan N.F."/>
            <person name="Baker D."/>
            <person name="Gharbi K."/>
            <person name="Hall N."/>
            <person name="Watson M."/>
            <person name="Adriaenssens E.M."/>
            <person name="Foster-Nyarko E."/>
            <person name="Jarju S."/>
            <person name="Secka A."/>
            <person name="Antonio M."/>
            <person name="Oren A."/>
            <person name="Chaudhuri R.R."/>
            <person name="La Ragione R."/>
            <person name="Hildebrand F."/>
            <person name="Pallen M.J."/>
        </authorList>
    </citation>
    <scope>NUCLEOTIDE SEQUENCE</scope>
    <source>
        <strain evidence="3">B1-15692</strain>
    </source>
</reference>
<dbReference type="SUPFAM" id="SSF56112">
    <property type="entry name" value="Protein kinase-like (PK-like)"/>
    <property type="match status" value="1"/>
</dbReference>
<protein>
    <submittedName>
        <fullName evidence="3">FHA domain-containing protein</fullName>
    </submittedName>
</protein>
<dbReference type="PROSITE" id="PS50006">
    <property type="entry name" value="FHA_DOMAIN"/>
    <property type="match status" value="1"/>
</dbReference>
<feature type="domain" description="Protein kinase" evidence="2">
    <location>
        <begin position="21"/>
        <end position="288"/>
    </location>
</feature>
<evidence type="ECO:0000259" key="1">
    <source>
        <dbReference type="PROSITE" id="PS50006"/>
    </source>
</evidence>
<reference evidence="3" key="1">
    <citation type="submission" date="2020-10" db="EMBL/GenBank/DDBJ databases">
        <authorList>
            <person name="Gilroy R."/>
        </authorList>
    </citation>
    <scope>NUCLEOTIDE SEQUENCE</scope>
    <source>
        <strain evidence="3">B1-15692</strain>
    </source>
</reference>
<evidence type="ECO:0000313" key="4">
    <source>
        <dbReference type="Proteomes" id="UP000823660"/>
    </source>
</evidence>
<accession>A0A9D9I8K8</accession>
<dbReference type="GO" id="GO:0005524">
    <property type="term" value="F:ATP binding"/>
    <property type="evidence" value="ECO:0007669"/>
    <property type="project" value="InterPro"/>
</dbReference>
<dbReference type="SUPFAM" id="SSF49879">
    <property type="entry name" value="SMAD/FHA domain"/>
    <property type="match status" value="1"/>
</dbReference>
<dbReference type="Gene3D" id="2.60.200.20">
    <property type="match status" value="1"/>
</dbReference>
<dbReference type="PANTHER" id="PTHR48007:SF4">
    <property type="entry name" value="LEUCINE-RICH REPEAT RECEPTOR-LIKE PROTEIN KINASE PXC1"/>
    <property type="match status" value="1"/>
</dbReference>
<dbReference type="InterPro" id="IPR008984">
    <property type="entry name" value="SMAD_FHA_dom_sf"/>
</dbReference>
<proteinExistence type="predicted"/>
<dbReference type="InterPro" id="IPR046959">
    <property type="entry name" value="PRK1-6/SRF4-like"/>
</dbReference>
<name>A0A9D9I8K8_9BACT</name>
<feature type="domain" description="FHA" evidence="1">
    <location>
        <begin position="339"/>
        <end position="407"/>
    </location>
</feature>
<organism evidence="3 4">
    <name type="scientific">Candidatus Cryptobacteroides faecipullorum</name>
    <dbReference type="NCBI Taxonomy" id="2840764"/>
    <lineage>
        <taxon>Bacteria</taxon>
        <taxon>Pseudomonadati</taxon>
        <taxon>Bacteroidota</taxon>
        <taxon>Bacteroidia</taxon>
        <taxon>Bacteroidales</taxon>
        <taxon>Candidatus Cryptobacteroides</taxon>
    </lineage>
</organism>
<dbReference type="PANTHER" id="PTHR48007">
    <property type="entry name" value="LEUCINE-RICH REPEAT RECEPTOR-LIKE PROTEIN KINASE PXC1"/>
    <property type="match status" value="1"/>
</dbReference>
<dbReference type="PROSITE" id="PS50011">
    <property type="entry name" value="PROTEIN_KINASE_DOM"/>
    <property type="match status" value="1"/>
</dbReference>
<dbReference type="InterPro" id="IPR011009">
    <property type="entry name" value="Kinase-like_dom_sf"/>
</dbReference>
<dbReference type="Pfam" id="PF00498">
    <property type="entry name" value="FHA"/>
    <property type="match status" value="1"/>
</dbReference>
<sequence length="432" mass="48767">MQNNNIQVCDFRLHDIIDGRYRVERVLDVSDMTRKFKVVDPSGTEYTLTLFPLWKTERRKRGEMQSYIDNEIKSCRIKSCYLTAVSGTGMAEGNPYFLSEYVTAKDLLHCPKGKGFDVVRTAKAILYGLDDLHKSGKVHGRLSPEKILVTEDGNVLLTDYAGGGRKSMSPGAHRTGVSRPGLFDRIAAYKAPELLGPECSATVLPSADVFSFGVVLFQLLTAELPFGRLQSESDWVNYLARERSSEWNRNLLSRLENHEIWVGILDLCLAYDASGRAGNIGEILKKFPEDGYTYESMPGSQVKAPEVIQNGLSLHVMQGDETGRHFRLPEVMQLPRRIITVGRNDNAIFNMIPLKESVTSYISRRHFTMEYDDEADVWYVRDGQWDKTARGRWIRSLNGTFVNSERISAEGHKIVPGDIISVGEVKLRVEAY</sequence>
<dbReference type="Proteomes" id="UP000823660">
    <property type="component" value="Unassembled WGS sequence"/>
</dbReference>
<evidence type="ECO:0000313" key="3">
    <source>
        <dbReference type="EMBL" id="MBO8467143.1"/>
    </source>
</evidence>
<comment type="caution">
    <text evidence="3">The sequence shown here is derived from an EMBL/GenBank/DDBJ whole genome shotgun (WGS) entry which is preliminary data.</text>
</comment>
<dbReference type="InterPro" id="IPR000719">
    <property type="entry name" value="Prot_kinase_dom"/>
</dbReference>